<dbReference type="OrthoDB" id="258610at2"/>
<dbReference type="Gene3D" id="3.30.457.10">
    <property type="entry name" value="Copper amine oxidase-like, N-terminal domain"/>
    <property type="match status" value="1"/>
</dbReference>
<accession>A0A1R1ASX8</accession>
<protein>
    <submittedName>
        <fullName evidence="2">Polysaccharide deacetylase</fullName>
    </submittedName>
</protein>
<dbReference type="GO" id="GO:0016810">
    <property type="term" value="F:hydrolase activity, acting on carbon-nitrogen (but not peptide) bonds"/>
    <property type="evidence" value="ECO:0007669"/>
    <property type="project" value="InterPro"/>
</dbReference>
<dbReference type="PROSITE" id="PS51677">
    <property type="entry name" value="NODB"/>
    <property type="match status" value="1"/>
</dbReference>
<evidence type="ECO:0000313" key="2">
    <source>
        <dbReference type="EMBL" id="OME88650.1"/>
    </source>
</evidence>
<name>A0A1R1ASX8_PAELA</name>
<dbReference type="CDD" id="cd10944">
    <property type="entry name" value="CE4_SmPgdA_like"/>
    <property type="match status" value="1"/>
</dbReference>
<dbReference type="PANTHER" id="PTHR10587">
    <property type="entry name" value="GLYCOSYL TRANSFERASE-RELATED"/>
    <property type="match status" value="1"/>
</dbReference>
<dbReference type="GO" id="GO:0005975">
    <property type="term" value="P:carbohydrate metabolic process"/>
    <property type="evidence" value="ECO:0007669"/>
    <property type="project" value="InterPro"/>
</dbReference>
<sequence>MNNMVRVTSIAVFFGVLAVLIMIGMGLEVQQPTDIYMEHAPLAAAPMTVTGQDIQVKPEASSKPIVTTAYKNTSAVNAAPVQYKKQSDKTVYLTFDDGPSDLTLDVLNILKREGIKGTFFVLGKEAETRPEIINRIYEEGHVIGNHTYDHRYDKLYGHFQDFWGQIKKTEEIIRLITGERPQLVRAPGGTAGHFDEAYFQFMKQGGYHVFDWNVDSGDSRYRGVPVKDIVKGATTKVNGNEAIVLLHDGRGHAESVKALPDIISYYKKQGYAFDVLSPEIQPVQFRAQQSARKVSQPSKQWIEEHVAANAALFETGRTLAVEFGGMETAFAAGEYKMVDGRLMVPLRALVERLGGSVSWKSHNKTVQVTLAGNRWEADPVGGLLFPMQTGGKPVSSDVHLIGGTAWIPLREALDFSGRPVTRVTYEESEYRVLTL</sequence>
<dbReference type="InterPro" id="IPR002509">
    <property type="entry name" value="NODB_dom"/>
</dbReference>
<dbReference type="InterPro" id="IPR012854">
    <property type="entry name" value="Cu_amine_oxidase-like_N"/>
</dbReference>
<organism evidence="2 3">
    <name type="scientific">Paenibacillus lautus</name>
    <name type="common">Bacillus lautus</name>
    <dbReference type="NCBI Taxonomy" id="1401"/>
    <lineage>
        <taxon>Bacteria</taxon>
        <taxon>Bacillati</taxon>
        <taxon>Bacillota</taxon>
        <taxon>Bacilli</taxon>
        <taxon>Bacillales</taxon>
        <taxon>Paenibacillaceae</taxon>
        <taxon>Paenibacillus</taxon>
    </lineage>
</organism>
<dbReference type="Proteomes" id="UP000187074">
    <property type="component" value="Unassembled WGS sequence"/>
</dbReference>
<gene>
    <name evidence="2" type="ORF">BK123_29295</name>
</gene>
<dbReference type="SUPFAM" id="SSF55383">
    <property type="entry name" value="Copper amine oxidase, domain N"/>
    <property type="match status" value="1"/>
</dbReference>
<dbReference type="InterPro" id="IPR036582">
    <property type="entry name" value="Mao_N_sf"/>
</dbReference>
<reference evidence="2 3" key="1">
    <citation type="submission" date="2016-11" db="EMBL/GenBank/DDBJ databases">
        <title>Paenibacillus species isolates.</title>
        <authorList>
            <person name="Beno S.M."/>
        </authorList>
    </citation>
    <scope>NUCLEOTIDE SEQUENCE [LARGE SCALE GENOMIC DNA]</scope>
    <source>
        <strain evidence="2 3">FSL F4-0100</strain>
    </source>
</reference>
<dbReference type="Gene3D" id="3.20.20.370">
    <property type="entry name" value="Glycoside hydrolase/deacetylase"/>
    <property type="match status" value="1"/>
</dbReference>
<dbReference type="InterPro" id="IPR050248">
    <property type="entry name" value="Polysacc_deacetylase_ArnD"/>
</dbReference>
<evidence type="ECO:0000259" key="1">
    <source>
        <dbReference type="PROSITE" id="PS51677"/>
    </source>
</evidence>
<dbReference type="InterPro" id="IPR011330">
    <property type="entry name" value="Glyco_hydro/deAcase_b/a-brl"/>
</dbReference>
<dbReference type="SUPFAM" id="SSF88713">
    <property type="entry name" value="Glycoside hydrolase/deacetylase"/>
    <property type="match status" value="1"/>
</dbReference>
<dbReference type="PANTHER" id="PTHR10587:SF125">
    <property type="entry name" value="POLYSACCHARIDE DEACETYLASE YHEN-RELATED"/>
    <property type="match status" value="1"/>
</dbReference>
<proteinExistence type="predicted"/>
<dbReference type="Pfam" id="PF07833">
    <property type="entry name" value="Cu_amine_oxidN1"/>
    <property type="match status" value="1"/>
</dbReference>
<dbReference type="AlphaFoldDB" id="A0A1R1ASX8"/>
<dbReference type="Pfam" id="PF01522">
    <property type="entry name" value="Polysacc_deac_1"/>
    <property type="match status" value="1"/>
</dbReference>
<feature type="domain" description="NodB homology" evidence="1">
    <location>
        <begin position="89"/>
        <end position="274"/>
    </location>
</feature>
<evidence type="ECO:0000313" key="3">
    <source>
        <dbReference type="Proteomes" id="UP000187074"/>
    </source>
</evidence>
<dbReference type="RefSeq" id="WP_076325877.1">
    <property type="nucleotide sequence ID" value="NZ_MRTF01000013.1"/>
</dbReference>
<comment type="caution">
    <text evidence="2">The sequence shown here is derived from an EMBL/GenBank/DDBJ whole genome shotgun (WGS) entry which is preliminary data.</text>
</comment>
<dbReference type="STRING" id="1401.BK123_29295"/>
<dbReference type="EMBL" id="MRTF01000013">
    <property type="protein sequence ID" value="OME88650.1"/>
    <property type="molecule type" value="Genomic_DNA"/>
</dbReference>